<comment type="caution">
    <text evidence="5">The sequence shown here is derived from an EMBL/GenBank/DDBJ whole genome shotgun (WGS) entry which is preliminary data.</text>
</comment>
<name>A0ABT3PWX9_9BACT</name>
<dbReference type="InterPro" id="IPR006683">
    <property type="entry name" value="Thioestr_dom"/>
</dbReference>
<keyword evidence="2 3" id="KW-0378">Hydrolase</keyword>
<dbReference type="RefSeq" id="WP_265788158.1">
    <property type="nucleotide sequence ID" value="NZ_BAABRS010000001.1"/>
</dbReference>
<dbReference type="CDD" id="cd03442">
    <property type="entry name" value="BFIT_BACH"/>
    <property type="match status" value="1"/>
</dbReference>
<dbReference type="SUPFAM" id="SSF54637">
    <property type="entry name" value="Thioesterase/thiol ester dehydrase-isomerase"/>
    <property type="match status" value="1"/>
</dbReference>
<evidence type="ECO:0000256" key="1">
    <source>
        <dbReference type="ARBA" id="ARBA00010458"/>
    </source>
</evidence>
<keyword evidence="6" id="KW-1185">Reference proteome</keyword>
<reference evidence="5 6" key="1">
    <citation type="submission" date="2021-11" db="EMBL/GenBank/DDBJ databases">
        <title>Aliifidinibius sp. nov., a new bacterium isolated from saline soil.</title>
        <authorList>
            <person name="Galisteo C."/>
            <person name="De La Haba R."/>
            <person name="Sanchez-Porro C."/>
            <person name="Ventosa A."/>
        </authorList>
    </citation>
    <scope>NUCLEOTIDE SEQUENCE [LARGE SCALE GENOMIC DNA]</scope>
    <source>
        <strain evidence="5 6">KACC 190600</strain>
    </source>
</reference>
<dbReference type="PROSITE" id="PS51770">
    <property type="entry name" value="HOTDOG_ACOT"/>
    <property type="match status" value="1"/>
</dbReference>
<sequence length="122" mass="13542">MQFFSRKLIKPQDLNASGTLFGGTVLSWIDEEAAIFVTCQLNKGNIVTKYMTEINFVSSAGLGDIIEIGMETVSFGRTSITVRCVVRNKFSKETIIKIDKIVFVNLDDDGRPAPHNVTEPQN</sequence>
<evidence type="ECO:0000313" key="6">
    <source>
        <dbReference type="Proteomes" id="UP001207337"/>
    </source>
</evidence>
<dbReference type="Gene3D" id="3.10.129.10">
    <property type="entry name" value="Hotdog Thioesterase"/>
    <property type="match status" value="1"/>
</dbReference>
<protein>
    <submittedName>
        <fullName evidence="5">Acyl-CoA thioesterase</fullName>
    </submittedName>
</protein>
<dbReference type="PANTHER" id="PTHR11049:SF31">
    <property type="entry name" value="HOTDOG ACOT-TYPE DOMAIN-CONTAINING PROTEIN"/>
    <property type="match status" value="1"/>
</dbReference>
<evidence type="ECO:0000256" key="2">
    <source>
        <dbReference type="ARBA" id="ARBA00022801"/>
    </source>
</evidence>
<gene>
    <name evidence="5" type="ORF">LQ318_05235</name>
</gene>
<comment type="similarity">
    <text evidence="1">Belongs to the acyl coenzyme A hydrolase family.</text>
</comment>
<accession>A0ABT3PWX9</accession>
<dbReference type="EMBL" id="JAJNDC010000001">
    <property type="protein sequence ID" value="MCW9712306.1"/>
    <property type="molecule type" value="Genomic_DNA"/>
</dbReference>
<evidence type="ECO:0000259" key="4">
    <source>
        <dbReference type="PROSITE" id="PS51770"/>
    </source>
</evidence>
<organism evidence="5 6">
    <name type="scientific">Fodinibius salicampi</name>
    <dbReference type="NCBI Taxonomy" id="1920655"/>
    <lineage>
        <taxon>Bacteria</taxon>
        <taxon>Pseudomonadati</taxon>
        <taxon>Balneolota</taxon>
        <taxon>Balneolia</taxon>
        <taxon>Balneolales</taxon>
        <taxon>Balneolaceae</taxon>
        <taxon>Fodinibius</taxon>
    </lineage>
</organism>
<dbReference type="InterPro" id="IPR033120">
    <property type="entry name" value="HOTDOG_ACOT"/>
</dbReference>
<proteinExistence type="inferred from homology"/>
<evidence type="ECO:0000313" key="5">
    <source>
        <dbReference type="EMBL" id="MCW9712306.1"/>
    </source>
</evidence>
<dbReference type="Proteomes" id="UP001207337">
    <property type="component" value="Unassembled WGS sequence"/>
</dbReference>
<dbReference type="PANTHER" id="PTHR11049">
    <property type="entry name" value="ACYL COENZYME A THIOESTER HYDROLASE"/>
    <property type="match status" value="1"/>
</dbReference>
<dbReference type="Pfam" id="PF03061">
    <property type="entry name" value="4HBT"/>
    <property type="match status" value="1"/>
</dbReference>
<feature type="domain" description="HotDog ACOT-type" evidence="4">
    <location>
        <begin position="1"/>
        <end position="109"/>
    </location>
</feature>
<evidence type="ECO:0000256" key="3">
    <source>
        <dbReference type="PROSITE-ProRule" id="PRU01106"/>
    </source>
</evidence>
<dbReference type="InterPro" id="IPR040170">
    <property type="entry name" value="Cytosol_ACT"/>
</dbReference>
<dbReference type="InterPro" id="IPR029069">
    <property type="entry name" value="HotDog_dom_sf"/>
</dbReference>